<dbReference type="PANTHER" id="PTHR38786:SF1">
    <property type="entry name" value="FLAGELLAR FLIJ PROTEIN"/>
    <property type="match status" value="1"/>
</dbReference>
<keyword evidence="8" id="KW-0653">Protein transport</keyword>
<keyword evidence="12" id="KW-0969">Cilium</keyword>
<evidence type="ECO:0000256" key="4">
    <source>
        <dbReference type="ARBA" id="ARBA00022448"/>
    </source>
</evidence>
<sequence>MLRSRRLQVVLAVEERKEQAALERLTEARERMQQHLEQVQNLQRYQQEYQAQMRQGREGPVSAARLQSWQAFVSQLDAVIQQQQRLLDQAERQFENCRQDWLRAWERRRGMEKYIDRCRQQEQREQDARDQKLADESAGRAFARRQQ</sequence>
<dbReference type="OrthoDB" id="6465096at2"/>
<keyword evidence="10" id="KW-1006">Bacterial flagellum protein export</keyword>
<dbReference type="Gene3D" id="1.10.287.1700">
    <property type="match status" value="1"/>
</dbReference>
<feature type="compositionally biased region" description="Basic and acidic residues" evidence="11">
    <location>
        <begin position="119"/>
        <end position="138"/>
    </location>
</feature>
<evidence type="ECO:0000313" key="12">
    <source>
        <dbReference type="EMBL" id="ONF45132.1"/>
    </source>
</evidence>
<comment type="similarity">
    <text evidence="2">Belongs to the FliJ family.</text>
</comment>
<evidence type="ECO:0000256" key="3">
    <source>
        <dbReference type="ARBA" id="ARBA00020392"/>
    </source>
</evidence>
<keyword evidence="12" id="KW-0282">Flagellum</keyword>
<keyword evidence="9" id="KW-0472">Membrane</keyword>
<dbReference type="GO" id="GO:0009288">
    <property type="term" value="C:bacterial-type flagellum"/>
    <property type="evidence" value="ECO:0007669"/>
    <property type="project" value="InterPro"/>
</dbReference>
<comment type="subcellular location">
    <subcellularLocation>
        <location evidence="1">Cell membrane</location>
        <topology evidence="1">Peripheral membrane protein</topology>
        <orientation evidence="1">Cytoplasmic side</orientation>
    </subcellularLocation>
</comment>
<dbReference type="EMBL" id="MSCW01000001">
    <property type="protein sequence ID" value="ONF45132.1"/>
    <property type="molecule type" value="Genomic_DNA"/>
</dbReference>
<dbReference type="GO" id="GO:0015031">
    <property type="term" value="P:protein transport"/>
    <property type="evidence" value="ECO:0007669"/>
    <property type="project" value="UniProtKB-KW"/>
</dbReference>
<evidence type="ECO:0000256" key="8">
    <source>
        <dbReference type="ARBA" id="ARBA00022927"/>
    </source>
</evidence>
<evidence type="ECO:0000313" key="13">
    <source>
        <dbReference type="Proteomes" id="UP000189339"/>
    </source>
</evidence>
<comment type="caution">
    <text evidence="12">The sequence shown here is derived from an EMBL/GenBank/DDBJ whole genome shotgun (WGS) entry which is preliminary data.</text>
</comment>
<gene>
    <name evidence="12" type="ORF">BTO32_01260</name>
</gene>
<dbReference type="InterPro" id="IPR012823">
    <property type="entry name" value="Flagell_FliJ"/>
</dbReference>
<protein>
    <recommendedName>
        <fullName evidence="3">Flagellar FliJ protein</fullName>
    </recommendedName>
</protein>
<organism evidence="12 13">
    <name type="scientific">Marinobacter lutaoensis</name>
    <dbReference type="NCBI Taxonomy" id="135739"/>
    <lineage>
        <taxon>Bacteria</taxon>
        <taxon>Pseudomonadati</taxon>
        <taxon>Pseudomonadota</taxon>
        <taxon>Gammaproteobacteria</taxon>
        <taxon>Pseudomonadales</taxon>
        <taxon>Marinobacteraceae</taxon>
        <taxon>Marinobacter</taxon>
    </lineage>
</organism>
<dbReference type="NCBIfam" id="TIGR02473">
    <property type="entry name" value="flagell_FliJ"/>
    <property type="match status" value="1"/>
</dbReference>
<dbReference type="AlphaFoldDB" id="A0A1V2DWV4"/>
<keyword evidence="12" id="KW-0966">Cell projection</keyword>
<keyword evidence="7" id="KW-1005">Bacterial flagellum biogenesis</keyword>
<evidence type="ECO:0000256" key="10">
    <source>
        <dbReference type="ARBA" id="ARBA00023225"/>
    </source>
</evidence>
<dbReference type="Pfam" id="PF02050">
    <property type="entry name" value="FliJ"/>
    <property type="match status" value="1"/>
</dbReference>
<keyword evidence="6" id="KW-0145">Chemotaxis</keyword>
<dbReference type="GO" id="GO:0006935">
    <property type="term" value="P:chemotaxis"/>
    <property type="evidence" value="ECO:0007669"/>
    <property type="project" value="UniProtKB-KW"/>
</dbReference>
<dbReference type="GO" id="GO:0044781">
    <property type="term" value="P:bacterial-type flagellum organization"/>
    <property type="evidence" value="ECO:0007669"/>
    <property type="project" value="UniProtKB-KW"/>
</dbReference>
<dbReference type="GO" id="GO:0071973">
    <property type="term" value="P:bacterial-type flagellum-dependent cell motility"/>
    <property type="evidence" value="ECO:0007669"/>
    <property type="project" value="InterPro"/>
</dbReference>
<dbReference type="PANTHER" id="PTHR38786">
    <property type="entry name" value="FLAGELLAR FLIJ PROTEIN"/>
    <property type="match status" value="1"/>
</dbReference>
<reference evidence="12 13" key="1">
    <citation type="submission" date="2016-12" db="EMBL/GenBank/DDBJ databases">
        <title>Marinobacter lutaoensis whole genome sequencing.</title>
        <authorList>
            <person name="Verma A."/>
            <person name="Krishnamurthi S."/>
        </authorList>
    </citation>
    <scope>NUCLEOTIDE SEQUENCE [LARGE SCALE GENOMIC DNA]</scope>
    <source>
        <strain evidence="12 13">T5054</strain>
    </source>
</reference>
<evidence type="ECO:0000256" key="1">
    <source>
        <dbReference type="ARBA" id="ARBA00004413"/>
    </source>
</evidence>
<evidence type="ECO:0000256" key="7">
    <source>
        <dbReference type="ARBA" id="ARBA00022795"/>
    </source>
</evidence>
<evidence type="ECO:0000256" key="6">
    <source>
        <dbReference type="ARBA" id="ARBA00022500"/>
    </source>
</evidence>
<feature type="region of interest" description="Disordered" evidence="11">
    <location>
        <begin position="119"/>
        <end position="147"/>
    </location>
</feature>
<proteinExistence type="inferred from homology"/>
<evidence type="ECO:0000256" key="5">
    <source>
        <dbReference type="ARBA" id="ARBA00022475"/>
    </source>
</evidence>
<dbReference type="RefSeq" id="WP_076722627.1">
    <property type="nucleotide sequence ID" value="NZ_JABWTC010000002.1"/>
</dbReference>
<dbReference type="InterPro" id="IPR052570">
    <property type="entry name" value="FliJ"/>
</dbReference>
<dbReference type="GO" id="GO:0005886">
    <property type="term" value="C:plasma membrane"/>
    <property type="evidence" value="ECO:0007669"/>
    <property type="project" value="UniProtKB-SubCell"/>
</dbReference>
<evidence type="ECO:0000256" key="9">
    <source>
        <dbReference type="ARBA" id="ARBA00023136"/>
    </source>
</evidence>
<dbReference type="Proteomes" id="UP000189339">
    <property type="component" value="Unassembled WGS sequence"/>
</dbReference>
<evidence type="ECO:0000256" key="11">
    <source>
        <dbReference type="SAM" id="MobiDB-lite"/>
    </source>
</evidence>
<keyword evidence="13" id="KW-1185">Reference proteome</keyword>
<dbReference type="STRING" id="135739.BTO32_01260"/>
<keyword evidence="4" id="KW-0813">Transport</keyword>
<keyword evidence="5" id="KW-1003">Cell membrane</keyword>
<dbReference type="InterPro" id="IPR053716">
    <property type="entry name" value="Flag_assembly_chemotaxis_eff"/>
</dbReference>
<accession>A0A1V2DWV4</accession>
<name>A0A1V2DWV4_9GAMM</name>
<evidence type="ECO:0000256" key="2">
    <source>
        <dbReference type="ARBA" id="ARBA00010004"/>
    </source>
</evidence>